<feature type="transmembrane region" description="Helical" evidence="2">
    <location>
        <begin position="12"/>
        <end position="37"/>
    </location>
</feature>
<evidence type="ECO:0000313" key="3">
    <source>
        <dbReference type="EMBL" id="GGJ92508.1"/>
    </source>
</evidence>
<comment type="caution">
    <text evidence="3">The sequence shown here is derived from an EMBL/GenBank/DDBJ whole genome shotgun (WGS) entry which is preliminary data.</text>
</comment>
<feature type="compositionally biased region" description="Basic and acidic residues" evidence="1">
    <location>
        <begin position="165"/>
        <end position="182"/>
    </location>
</feature>
<sequence length="182" mass="19571">MLHMPVNHPLREVFRAFAGIVGGYVFAFGVVGLFASWGEPLFSRADLWALGLRTNPAFALLSILVGGVVLSAAVLGHRFAHWVNLVGGIVFLAAGVAMLGLMQTPANLLNFSVATCVASYLMGMAMLLAGLYDRIGSPAEAAAEDAFRHRRAMDHTVHPWTTGEYPHRPTDGSRPDGTHRFA</sequence>
<keyword evidence="2" id="KW-1133">Transmembrane helix</keyword>
<dbReference type="AlphaFoldDB" id="A0A8J3F8B0"/>
<feature type="transmembrane region" description="Helical" evidence="2">
    <location>
        <begin position="57"/>
        <end position="75"/>
    </location>
</feature>
<dbReference type="RefSeq" id="WP_189170075.1">
    <property type="nucleotide sequence ID" value="NZ_BMQB01000004.1"/>
</dbReference>
<organism evidence="3 4">
    <name type="scientific">Pilimelia anulata</name>
    <dbReference type="NCBI Taxonomy" id="53371"/>
    <lineage>
        <taxon>Bacteria</taxon>
        <taxon>Bacillati</taxon>
        <taxon>Actinomycetota</taxon>
        <taxon>Actinomycetes</taxon>
        <taxon>Micromonosporales</taxon>
        <taxon>Micromonosporaceae</taxon>
        <taxon>Pilimelia</taxon>
    </lineage>
</organism>
<dbReference type="Pfam" id="PF14325">
    <property type="entry name" value="DUF4383"/>
    <property type="match status" value="1"/>
</dbReference>
<evidence type="ECO:0000313" key="4">
    <source>
        <dbReference type="Proteomes" id="UP000649739"/>
    </source>
</evidence>
<reference evidence="3" key="1">
    <citation type="journal article" date="2014" name="Int. J. Syst. Evol. Microbiol.">
        <title>Complete genome sequence of Corynebacterium casei LMG S-19264T (=DSM 44701T), isolated from a smear-ripened cheese.</title>
        <authorList>
            <consortium name="US DOE Joint Genome Institute (JGI-PGF)"/>
            <person name="Walter F."/>
            <person name="Albersmeier A."/>
            <person name="Kalinowski J."/>
            <person name="Ruckert C."/>
        </authorList>
    </citation>
    <scope>NUCLEOTIDE SEQUENCE</scope>
    <source>
        <strain evidence="3">JCM 3090</strain>
    </source>
</reference>
<keyword evidence="2" id="KW-0812">Transmembrane</keyword>
<evidence type="ECO:0000256" key="2">
    <source>
        <dbReference type="SAM" id="Phobius"/>
    </source>
</evidence>
<keyword evidence="2" id="KW-0472">Membrane</keyword>
<feature type="region of interest" description="Disordered" evidence="1">
    <location>
        <begin position="158"/>
        <end position="182"/>
    </location>
</feature>
<accession>A0A8J3F8B0</accession>
<dbReference type="Proteomes" id="UP000649739">
    <property type="component" value="Unassembled WGS sequence"/>
</dbReference>
<evidence type="ECO:0000256" key="1">
    <source>
        <dbReference type="SAM" id="MobiDB-lite"/>
    </source>
</evidence>
<evidence type="ECO:0008006" key="5">
    <source>
        <dbReference type="Google" id="ProtNLM"/>
    </source>
</evidence>
<dbReference type="EMBL" id="BMQB01000004">
    <property type="protein sequence ID" value="GGJ92508.1"/>
    <property type="molecule type" value="Genomic_DNA"/>
</dbReference>
<proteinExistence type="predicted"/>
<feature type="transmembrane region" description="Helical" evidence="2">
    <location>
        <begin position="82"/>
        <end position="102"/>
    </location>
</feature>
<gene>
    <name evidence="3" type="ORF">GCM10010123_23000</name>
</gene>
<name>A0A8J3F8B0_9ACTN</name>
<protein>
    <recommendedName>
        <fullName evidence="5">DUF4383 domain-containing protein</fullName>
    </recommendedName>
</protein>
<reference evidence="3" key="2">
    <citation type="submission" date="2020-09" db="EMBL/GenBank/DDBJ databases">
        <authorList>
            <person name="Sun Q."/>
            <person name="Ohkuma M."/>
        </authorList>
    </citation>
    <scope>NUCLEOTIDE SEQUENCE</scope>
    <source>
        <strain evidence="3">JCM 3090</strain>
    </source>
</reference>
<keyword evidence="4" id="KW-1185">Reference proteome</keyword>
<feature type="transmembrane region" description="Helical" evidence="2">
    <location>
        <begin position="108"/>
        <end position="132"/>
    </location>
</feature>